<dbReference type="PANTHER" id="PTHR30587:SF3">
    <property type="entry name" value="VIRULENCE PROTEIN YSCR"/>
    <property type="match status" value="1"/>
</dbReference>
<dbReference type="GO" id="GO:0009306">
    <property type="term" value="P:protein secretion"/>
    <property type="evidence" value="ECO:0007669"/>
    <property type="project" value="InterPro"/>
</dbReference>
<comment type="subcellular location">
    <subcellularLocation>
        <location evidence="1">Cell membrane</location>
        <topology evidence="1">Multi-pass membrane protein</topology>
    </subcellularLocation>
</comment>
<comment type="similarity">
    <text evidence="2">Belongs to the FliP/MopC/SpaP family.</text>
</comment>
<evidence type="ECO:0000256" key="6">
    <source>
        <dbReference type="ARBA" id="ARBA00023136"/>
    </source>
</evidence>
<evidence type="ECO:0000256" key="1">
    <source>
        <dbReference type="ARBA" id="ARBA00004651"/>
    </source>
</evidence>
<evidence type="ECO:0000256" key="4">
    <source>
        <dbReference type="ARBA" id="ARBA00022692"/>
    </source>
</evidence>
<dbReference type="Proteomes" id="UP000254712">
    <property type="component" value="Unassembled WGS sequence"/>
</dbReference>
<sequence length="36" mass="4001">MMMVSPMTISLPFKLLIFLLAGGWDLTLAQLVQSFS</sequence>
<keyword evidence="6" id="KW-0472">Membrane</keyword>
<dbReference type="GO" id="GO:0005886">
    <property type="term" value="C:plasma membrane"/>
    <property type="evidence" value="ECO:0007669"/>
    <property type="project" value="UniProtKB-SubCell"/>
</dbReference>
<dbReference type="EMBL" id="UGXT01000002">
    <property type="protein sequence ID" value="SUH37693.1"/>
    <property type="molecule type" value="Genomic_DNA"/>
</dbReference>
<keyword evidence="5" id="KW-1133">Transmembrane helix</keyword>
<keyword evidence="3" id="KW-1003">Cell membrane</keyword>
<dbReference type="Pfam" id="PF00813">
    <property type="entry name" value="FliP"/>
    <property type="match status" value="1"/>
</dbReference>
<evidence type="ECO:0000256" key="2">
    <source>
        <dbReference type="ARBA" id="ARBA00006257"/>
    </source>
</evidence>
<gene>
    <name evidence="7" type="primary">fliP_2</name>
    <name evidence="7" type="ORF">NCTC8261_03995</name>
</gene>
<evidence type="ECO:0000313" key="8">
    <source>
        <dbReference type="Proteomes" id="UP000254712"/>
    </source>
</evidence>
<organism evidence="7 8">
    <name type="scientific">Salmonella enterica I</name>
    <dbReference type="NCBI Taxonomy" id="59201"/>
    <lineage>
        <taxon>Bacteria</taxon>
        <taxon>Pseudomonadati</taxon>
        <taxon>Pseudomonadota</taxon>
        <taxon>Gammaproteobacteria</taxon>
        <taxon>Enterobacterales</taxon>
        <taxon>Enterobacteriaceae</taxon>
        <taxon>Salmonella</taxon>
    </lineage>
</organism>
<evidence type="ECO:0000256" key="3">
    <source>
        <dbReference type="ARBA" id="ARBA00022475"/>
    </source>
</evidence>
<proteinExistence type="inferred from homology"/>
<accession>A0A379WUE8</accession>
<name>A0A379WUE8_SALET</name>
<evidence type="ECO:0000256" key="5">
    <source>
        <dbReference type="ARBA" id="ARBA00022989"/>
    </source>
</evidence>
<keyword evidence="4" id="KW-0812">Transmembrane</keyword>
<reference evidence="7 8" key="1">
    <citation type="submission" date="2018-06" db="EMBL/GenBank/DDBJ databases">
        <authorList>
            <consortium name="Pathogen Informatics"/>
            <person name="Doyle S."/>
        </authorList>
    </citation>
    <scope>NUCLEOTIDE SEQUENCE [LARGE SCALE GENOMIC DNA]</scope>
    <source>
        <strain evidence="7 8">NCTC8261</strain>
    </source>
</reference>
<dbReference type="InterPro" id="IPR005838">
    <property type="entry name" value="T3SS_IM_P"/>
</dbReference>
<dbReference type="PROSITE" id="PS01061">
    <property type="entry name" value="FLIP_2"/>
    <property type="match status" value="1"/>
</dbReference>
<dbReference type="AlphaFoldDB" id="A0A379WUE8"/>
<dbReference type="PANTHER" id="PTHR30587">
    <property type="entry name" value="FLAGELLAR BIOSYNTHETIC PROTEIN FLIP"/>
    <property type="match status" value="1"/>
</dbReference>
<protein>
    <submittedName>
        <fullName evidence="7">Type III secretion system protein</fullName>
    </submittedName>
</protein>
<evidence type="ECO:0000313" key="7">
    <source>
        <dbReference type="EMBL" id="SUH37693.1"/>
    </source>
</evidence>